<feature type="compositionally biased region" description="Polar residues" evidence="1">
    <location>
        <begin position="204"/>
        <end position="224"/>
    </location>
</feature>
<dbReference type="InParanoid" id="A0A194XWQ6"/>
<feature type="region of interest" description="Disordered" evidence="1">
    <location>
        <begin position="181"/>
        <end position="233"/>
    </location>
</feature>
<evidence type="ECO:0000313" key="4">
    <source>
        <dbReference type="Proteomes" id="UP000070700"/>
    </source>
</evidence>
<feature type="chain" id="PRO_5008268774" evidence="2">
    <location>
        <begin position="29"/>
        <end position="350"/>
    </location>
</feature>
<dbReference type="Proteomes" id="UP000070700">
    <property type="component" value="Unassembled WGS sequence"/>
</dbReference>
<sequence length="350" mass="36232">MHEVVMFGQGLVIPSLLFLIQLTTLSLAAQTCYFPNGAVAIHDVPCNDTSVSICCQTVSTCLNDGLCFNPLGSAVGGFIRGSCTDKSFTSSLCPLFCNTDDNVAGIINTISDAGVLSCGNSHFCCESASLSECNCQTGNGTFTLAGNILPFTSIPSSIPQSSISTSPLLSSSSSATSISTTTSSSSTNLNYGSPSASAPATTSQVPNLSSSANPTTISPLAGTNSSASPSATSIQVSSSSQEVIIGLEVGIPVGAAVFGAIRAFGAWLSRRHRRTSKDSSTMLPSTSDDLPYSRQMLDSTQISGMSTKPGSKPEWTPNYTQVKELPTVPDPNGSNQRATEPPGTPRYELY</sequence>
<name>A0A194XWQ6_MOLSC</name>
<protein>
    <submittedName>
        <fullName evidence="3">Uncharacterized protein</fullName>
    </submittedName>
</protein>
<feature type="compositionally biased region" description="Polar residues" evidence="1">
    <location>
        <begin position="278"/>
        <end position="288"/>
    </location>
</feature>
<keyword evidence="2" id="KW-0732">Signal</keyword>
<keyword evidence="4" id="KW-1185">Reference proteome</keyword>
<accession>A0A194XWQ6</accession>
<dbReference type="EMBL" id="KQ947404">
    <property type="protein sequence ID" value="KUJ24162.1"/>
    <property type="molecule type" value="Genomic_DNA"/>
</dbReference>
<evidence type="ECO:0000256" key="1">
    <source>
        <dbReference type="SAM" id="MobiDB-lite"/>
    </source>
</evidence>
<dbReference type="GeneID" id="28828852"/>
<dbReference type="KEGG" id="psco:LY89DRAFT_727197"/>
<evidence type="ECO:0000256" key="2">
    <source>
        <dbReference type="SAM" id="SignalP"/>
    </source>
</evidence>
<gene>
    <name evidence="3" type="ORF">LY89DRAFT_727197</name>
</gene>
<dbReference type="AlphaFoldDB" id="A0A194XWQ6"/>
<evidence type="ECO:0000313" key="3">
    <source>
        <dbReference type="EMBL" id="KUJ24162.1"/>
    </source>
</evidence>
<proteinExistence type="predicted"/>
<dbReference type="OrthoDB" id="5215637at2759"/>
<organism evidence="3 4">
    <name type="scientific">Mollisia scopiformis</name>
    <name type="common">Conifer needle endophyte fungus</name>
    <name type="synonym">Phialocephala scopiformis</name>
    <dbReference type="NCBI Taxonomy" id="149040"/>
    <lineage>
        <taxon>Eukaryota</taxon>
        <taxon>Fungi</taxon>
        <taxon>Dikarya</taxon>
        <taxon>Ascomycota</taxon>
        <taxon>Pezizomycotina</taxon>
        <taxon>Leotiomycetes</taxon>
        <taxon>Helotiales</taxon>
        <taxon>Mollisiaceae</taxon>
        <taxon>Mollisia</taxon>
    </lineage>
</organism>
<dbReference type="RefSeq" id="XP_018078517.1">
    <property type="nucleotide sequence ID" value="XM_018219126.1"/>
</dbReference>
<feature type="compositionally biased region" description="Low complexity" evidence="1">
    <location>
        <begin position="181"/>
        <end position="203"/>
    </location>
</feature>
<reference evidence="3 4" key="1">
    <citation type="submission" date="2015-10" db="EMBL/GenBank/DDBJ databases">
        <title>Full genome of DAOMC 229536 Phialocephala scopiformis, a fungal endophyte of spruce producing the potent anti-insectan compound rugulosin.</title>
        <authorList>
            <consortium name="DOE Joint Genome Institute"/>
            <person name="Walker A.K."/>
            <person name="Frasz S.L."/>
            <person name="Seifert K.A."/>
            <person name="Miller J.D."/>
            <person name="Mondo S.J."/>
            <person name="Labutti K."/>
            <person name="Lipzen A."/>
            <person name="Dockter R."/>
            <person name="Kennedy M."/>
            <person name="Grigoriev I.V."/>
            <person name="Spatafora J.W."/>
        </authorList>
    </citation>
    <scope>NUCLEOTIDE SEQUENCE [LARGE SCALE GENOMIC DNA]</scope>
    <source>
        <strain evidence="3 4">CBS 120377</strain>
    </source>
</reference>
<feature type="compositionally biased region" description="Polar residues" evidence="1">
    <location>
        <begin position="296"/>
        <end position="309"/>
    </location>
</feature>
<feature type="signal peptide" evidence="2">
    <location>
        <begin position="1"/>
        <end position="28"/>
    </location>
</feature>
<feature type="region of interest" description="Disordered" evidence="1">
    <location>
        <begin position="271"/>
        <end position="350"/>
    </location>
</feature>